<gene>
    <name evidence="1" type="ORF">LY79DRAFT_106667</name>
</gene>
<evidence type="ECO:0000313" key="1">
    <source>
        <dbReference type="EMBL" id="KAK1595214.1"/>
    </source>
</evidence>
<dbReference type="GeneID" id="85434912"/>
<dbReference type="RefSeq" id="XP_060416261.1">
    <property type="nucleotide sequence ID" value="XM_060550672.1"/>
</dbReference>
<dbReference type="AlphaFoldDB" id="A0AAD8Q5L0"/>
<organism evidence="1 2">
    <name type="scientific">Colletotrichum navitas</name>
    <dbReference type="NCBI Taxonomy" id="681940"/>
    <lineage>
        <taxon>Eukaryota</taxon>
        <taxon>Fungi</taxon>
        <taxon>Dikarya</taxon>
        <taxon>Ascomycota</taxon>
        <taxon>Pezizomycotina</taxon>
        <taxon>Sordariomycetes</taxon>
        <taxon>Hypocreomycetidae</taxon>
        <taxon>Glomerellales</taxon>
        <taxon>Glomerellaceae</taxon>
        <taxon>Colletotrichum</taxon>
        <taxon>Colletotrichum graminicola species complex</taxon>
    </lineage>
</organism>
<name>A0AAD8Q5L0_9PEZI</name>
<sequence length="184" mass="19813">MTICEATGVDTRGMQVLTANPAPYMISTELAGKPSFGRSHSSNSLRFDQASSRSTSWTIRPVTVTGEAVSNLSVRLKAISGSPLTIIEPAHGLGIGESLIRRVHRIMPCIVRILSCALSLPLTPLHLPERRLSHRRITRTLPVFRQLEAAGLCSNPQSGAAQCLPPRSLQKGLLVTARSPLTTT</sequence>
<dbReference type="EMBL" id="JAHLJV010000016">
    <property type="protein sequence ID" value="KAK1595214.1"/>
    <property type="molecule type" value="Genomic_DNA"/>
</dbReference>
<protein>
    <submittedName>
        <fullName evidence="1">Uncharacterized protein</fullName>
    </submittedName>
</protein>
<accession>A0AAD8Q5L0</accession>
<comment type="caution">
    <text evidence="1">The sequence shown here is derived from an EMBL/GenBank/DDBJ whole genome shotgun (WGS) entry which is preliminary data.</text>
</comment>
<reference evidence="1" key="1">
    <citation type="submission" date="2021-06" db="EMBL/GenBank/DDBJ databases">
        <title>Comparative genomics, transcriptomics and evolutionary studies reveal genomic signatures of adaptation to plant cell wall in hemibiotrophic fungi.</title>
        <authorList>
            <consortium name="DOE Joint Genome Institute"/>
            <person name="Baroncelli R."/>
            <person name="Diaz J.F."/>
            <person name="Benocci T."/>
            <person name="Peng M."/>
            <person name="Battaglia E."/>
            <person name="Haridas S."/>
            <person name="Andreopoulos W."/>
            <person name="Labutti K."/>
            <person name="Pangilinan J."/>
            <person name="Floch G.L."/>
            <person name="Makela M.R."/>
            <person name="Henrissat B."/>
            <person name="Grigoriev I.V."/>
            <person name="Crouch J.A."/>
            <person name="De Vries R.P."/>
            <person name="Sukno S.A."/>
            <person name="Thon M.R."/>
        </authorList>
    </citation>
    <scope>NUCLEOTIDE SEQUENCE</scope>
    <source>
        <strain evidence="1">CBS 125086</strain>
    </source>
</reference>
<evidence type="ECO:0000313" key="2">
    <source>
        <dbReference type="Proteomes" id="UP001230504"/>
    </source>
</evidence>
<proteinExistence type="predicted"/>
<dbReference type="Proteomes" id="UP001230504">
    <property type="component" value="Unassembled WGS sequence"/>
</dbReference>
<keyword evidence="2" id="KW-1185">Reference proteome</keyword>